<dbReference type="EMBL" id="HACA01013489">
    <property type="protein sequence ID" value="CDW30850.1"/>
    <property type="molecule type" value="Transcribed_RNA"/>
</dbReference>
<dbReference type="AlphaFoldDB" id="A0A0K2TYE1"/>
<organism evidence="1">
    <name type="scientific">Lepeophtheirus salmonis</name>
    <name type="common">Salmon louse</name>
    <name type="synonym">Caligus salmonis</name>
    <dbReference type="NCBI Taxonomy" id="72036"/>
    <lineage>
        <taxon>Eukaryota</taxon>
        <taxon>Metazoa</taxon>
        <taxon>Ecdysozoa</taxon>
        <taxon>Arthropoda</taxon>
        <taxon>Crustacea</taxon>
        <taxon>Multicrustacea</taxon>
        <taxon>Hexanauplia</taxon>
        <taxon>Copepoda</taxon>
        <taxon>Siphonostomatoida</taxon>
        <taxon>Caligidae</taxon>
        <taxon>Lepeophtheirus</taxon>
    </lineage>
</organism>
<proteinExistence type="predicted"/>
<evidence type="ECO:0000313" key="1">
    <source>
        <dbReference type="EMBL" id="CDW30850.1"/>
    </source>
</evidence>
<sequence>MPKITSPSLWISGNGGPAIWKYLPDEKQMDCQI</sequence>
<reference evidence="1" key="1">
    <citation type="submission" date="2014-05" db="EMBL/GenBank/DDBJ databases">
        <authorList>
            <person name="Chronopoulou M."/>
        </authorList>
    </citation>
    <scope>NUCLEOTIDE SEQUENCE</scope>
    <source>
        <tissue evidence="1">Whole organism</tissue>
    </source>
</reference>
<accession>A0A0K2TYE1</accession>
<name>A0A0K2TYE1_LEPSM</name>
<protein>
    <submittedName>
        <fullName evidence="1">Uncharacterized protein</fullName>
    </submittedName>
</protein>